<dbReference type="Proteomes" id="UP000230233">
    <property type="component" value="Chromosome I"/>
</dbReference>
<comment type="caution">
    <text evidence="2">The sequence shown here is derived from an EMBL/GenBank/DDBJ whole genome shotgun (WGS) entry which is preliminary data.</text>
</comment>
<sequence>MEAMRREKRLREKGRTSEDDEGGERMKYAFGENVGDIVKEELKRMDELKRISRNVSEDIENKFSCDREIIVVLNPRSGKENEKECGNHLIAVINAVRHSIHMEQNENYPNLNLVQYIQNIPDSLPEDRVVYWNSRVFGEVLTINRSKALKKLNSSDVLRPFKACHTSGKFLNNYGPVKQFLDFSIDGHEVDHDSLKDALTDVLGGSMKFSLFQAVVKGVIVSQYCYHCLGLILNSLENSYLVSKFIRTLTQGLWSPKESKMMELGFDWRTDYDETYKYSFWRLEYQITQSKFAPETTFDNEWDSSSSTNFSKRHGNSGFLCKRSNIVVGQGRSTSFRQLDCPEMDDSFYDFDDPELYPARNSPTYSDDDQLDVDYGIEKNAPKRVEINMNKRRSLKRNTSSEGVEGGDPVTKRPPVGLEQSASESPSPTNSKSFIMSRNFLAEQITRSEKAQDVENEDDVIIVTEEEILKAKKDISIKRTVESGFRFFKAGESSLSLPNDKSVWSRNHHRMAVLGSRYEALQNFKPEFLKKDNENMIEFESVYVEPTQEESTFYEESQEEIIIDSDLSSLFSDEELDSEKEASPDTPDHSFMVPRCESPIEEFDYFVKEEPSVGVLLGDCRQVKKEREFFSYAAEYAKYRRSPPRYKCQNQFQHIYDQLHNYDDVITID</sequence>
<keyword evidence="3" id="KW-1185">Reference proteome</keyword>
<evidence type="ECO:0000313" key="3">
    <source>
        <dbReference type="Proteomes" id="UP000230233"/>
    </source>
</evidence>
<proteinExistence type="predicted"/>
<name>A0A2G5VEW0_9PELO</name>
<dbReference type="EMBL" id="PDUG01000001">
    <property type="protein sequence ID" value="PIC50293.1"/>
    <property type="molecule type" value="Genomic_DNA"/>
</dbReference>
<gene>
    <name evidence="2" type="primary">Cnig_chr_I.g1251</name>
    <name evidence="2" type="ORF">B9Z55_001251</name>
</gene>
<evidence type="ECO:0000256" key="1">
    <source>
        <dbReference type="SAM" id="MobiDB-lite"/>
    </source>
</evidence>
<reference evidence="3" key="1">
    <citation type="submission" date="2017-10" db="EMBL/GenBank/DDBJ databases">
        <title>Rapid genome shrinkage in a self-fertile nematode reveals novel sperm competition proteins.</title>
        <authorList>
            <person name="Yin D."/>
            <person name="Schwarz E.M."/>
            <person name="Thomas C.G."/>
            <person name="Felde R.L."/>
            <person name="Korf I.F."/>
            <person name="Cutter A.D."/>
            <person name="Schartner C.M."/>
            <person name="Ralston E.J."/>
            <person name="Meyer B.J."/>
            <person name="Haag E.S."/>
        </authorList>
    </citation>
    <scope>NUCLEOTIDE SEQUENCE [LARGE SCALE GENOMIC DNA]</scope>
    <source>
        <strain evidence="3">JU1422</strain>
    </source>
</reference>
<feature type="region of interest" description="Disordered" evidence="1">
    <location>
        <begin position="1"/>
        <end position="25"/>
    </location>
</feature>
<feature type="compositionally biased region" description="Basic and acidic residues" evidence="1">
    <location>
        <begin position="9"/>
        <end position="25"/>
    </location>
</feature>
<dbReference type="AlphaFoldDB" id="A0A2G5VEW0"/>
<protein>
    <submittedName>
        <fullName evidence="2">Uncharacterized protein</fullName>
    </submittedName>
</protein>
<feature type="compositionally biased region" description="Polar residues" evidence="1">
    <location>
        <begin position="420"/>
        <end position="434"/>
    </location>
</feature>
<accession>A0A2G5VEW0</accession>
<evidence type="ECO:0000313" key="2">
    <source>
        <dbReference type="EMBL" id="PIC50293.1"/>
    </source>
</evidence>
<dbReference type="OrthoDB" id="5885292at2759"/>
<organism evidence="2 3">
    <name type="scientific">Caenorhabditis nigoni</name>
    <dbReference type="NCBI Taxonomy" id="1611254"/>
    <lineage>
        <taxon>Eukaryota</taxon>
        <taxon>Metazoa</taxon>
        <taxon>Ecdysozoa</taxon>
        <taxon>Nematoda</taxon>
        <taxon>Chromadorea</taxon>
        <taxon>Rhabditida</taxon>
        <taxon>Rhabditina</taxon>
        <taxon>Rhabditomorpha</taxon>
        <taxon>Rhabditoidea</taxon>
        <taxon>Rhabditidae</taxon>
        <taxon>Peloderinae</taxon>
        <taxon>Caenorhabditis</taxon>
    </lineage>
</organism>
<feature type="region of interest" description="Disordered" evidence="1">
    <location>
        <begin position="384"/>
        <end position="434"/>
    </location>
</feature>